<proteinExistence type="predicted"/>
<comment type="caution">
    <text evidence="6">The sequence shown here is derived from an EMBL/GenBank/DDBJ whole genome shotgun (WGS) entry which is preliminary data.</text>
</comment>
<evidence type="ECO:0000256" key="4">
    <source>
        <dbReference type="SAM" id="SignalP"/>
    </source>
</evidence>
<dbReference type="InterPro" id="IPR030887">
    <property type="entry name" value="Beta-barrel_YaiO"/>
</dbReference>
<dbReference type="InterPro" id="IPR011990">
    <property type="entry name" value="TPR-like_helical_dom_sf"/>
</dbReference>
<dbReference type="PANTHER" id="PTHR44943">
    <property type="entry name" value="CELLULOSE SYNTHASE OPERON PROTEIN C"/>
    <property type="match status" value="1"/>
</dbReference>
<feature type="domain" description="YaiO beta-barrel" evidence="5">
    <location>
        <begin position="697"/>
        <end position="872"/>
    </location>
</feature>
<dbReference type="Gene3D" id="1.25.40.10">
    <property type="entry name" value="Tetratricopeptide repeat domain"/>
    <property type="match status" value="2"/>
</dbReference>
<name>A0ABR7XV06_9SPHI</name>
<keyword evidence="7" id="KW-1185">Reference proteome</keyword>
<evidence type="ECO:0000256" key="2">
    <source>
        <dbReference type="ARBA" id="ARBA00022803"/>
    </source>
</evidence>
<dbReference type="EMBL" id="JACNYL010000003">
    <property type="protein sequence ID" value="MBD1422885.1"/>
    <property type="molecule type" value="Genomic_DNA"/>
</dbReference>
<keyword evidence="1" id="KW-0677">Repeat</keyword>
<dbReference type="SMART" id="SM00028">
    <property type="entry name" value="TPR"/>
    <property type="match status" value="4"/>
</dbReference>
<accession>A0ABR7XV06</accession>
<evidence type="ECO:0000256" key="1">
    <source>
        <dbReference type="ARBA" id="ARBA00022737"/>
    </source>
</evidence>
<evidence type="ECO:0000256" key="3">
    <source>
        <dbReference type="PROSITE-ProRule" id="PRU00339"/>
    </source>
</evidence>
<protein>
    <submittedName>
        <fullName evidence="6">Tetratricopeptide repeat protein</fullName>
    </submittedName>
</protein>
<feature type="repeat" description="TPR" evidence="3">
    <location>
        <begin position="69"/>
        <end position="102"/>
    </location>
</feature>
<evidence type="ECO:0000259" key="5">
    <source>
        <dbReference type="Pfam" id="PF19413"/>
    </source>
</evidence>
<dbReference type="InterPro" id="IPR051685">
    <property type="entry name" value="Ycf3/AcsC/BcsC/TPR_MFPF"/>
</dbReference>
<organism evidence="6 7">
    <name type="scientific">Sphingobacterium chuzhouense</name>
    <dbReference type="NCBI Taxonomy" id="1742264"/>
    <lineage>
        <taxon>Bacteria</taxon>
        <taxon>Pseudomonadati</taxon>
        <taxon>Bacteroidota</taxon>
        <taxon>Sphingobacteriia</taxon>
        <taxon>Sphingobacteriales</taxon>
        <taxon>Sphingobacteriaceae</taxon>
        <taxon>Sphingobacterium</taxon>
    </lineage>
</organism>
<dbReference type="InterPro" id="IPR019734">
    <property type="entry name" value="TPR_rpt"/>
</dbReference>
<feature type="signal peptide" evidence="4">
    <location>
        <begin position="1"/>
        <end position="26"/>
    </location>
</feature>
<reference evidence="6 7" key="1">
    <citation type="submission" date="2020-08" db="EMBL/GenBank/DDBJ databases">
        <title>Sphingobacterium sp. DN00404 isolated from aquaculture water.</title>
        <authorList>
            <person name="Zhang M."/>
        </authorList>
    </citation>
    <scope>NUCLEOTIDE SEQUENCE [LARGE SCALE GENOMIC DNA]</scope>
    <source>
        <strain evidence="6 7">KCTC 42746</strain>
    </source>
</reference>
<dbReference type="SUPFAM" id="SSF48452">
    <property type="entry name" value="TPR-like"/>
    <property type="match status" value="2"/>
</dbReference>
<dbReference type="Pfam" id="PF13432">
    <property type="entry name" value="TPR_16"/>
    <property type="match status" value="2"/>
</dbReference>
<evidence type="ECO:0000313" key="7">
    <source>
        <dbReference type="Proteomes" id="UP000651112"/>
    </source>
</evidence>
<keyword evidence="2 3" id="KW-0802">TPR repeat</keyword>
<dbReference type="NCBIfam" id="TIGR04390">
    <property type="entry name" value="OMP_YaiO_dom"/>
    <property type="match status" value="1"/>
</dbReference>
<dbReference type="PANTHER" id="PTHR44943:SF8">
    <property type="entry name" value="TPR REPEAT-CONTAINING PROTEIN MJ0263"/>
    <property type="match status" value="1"/>
</dbReference>
<feature type="chain" id="PRO_5045878388" evidence="4">
    <location>
        <begin position="27"/>
        <end position="939"/>
    </location>
</feature>
<dbReference type="Pfam" id="PF19413">
    <property type="entry name" value="YaiO"/>
    <property type="match status" value="1"/>
</dbReference>
<dbReference type="Proteomes" id="UP000651112">
    <property type="component" value="Unassembled WGS sequence"/>
</dbReference>
<dbReference type="RefSeq" id="WP_190314569.1">
    <property type="nucleotide sequence ID" value="NZ_JACNYL010000003.1"/>
</dbReference>
<keyword evidence="4" id="KW-0732">Signal</keyword>
<gene>
    <name evidence="6" type="ORF">H8B21_15010</name>
</gene>
<dbReference type="PROSITE" id="PS50005">
    <property type="entry name" value="TPR"/>
    <property type="match status" value="1"/>
</dbReference>
<sequence>MRKRFKYAKLIVFFIGAVCFYQPVYAQRAGTTVERNDEAHEINELYKQGKWEEGRKIAEDELKQNPKDSDMRMLLGKYYLHRQTYDKARYELVKSLEYAPANVDSKHMLVTVETETQRYSSAICYINELLEVNPYWKGLWRKKIELYRIMGNHVEADRLLKRISQIYPEDSELQADKAYAFEQRSVEVQKSGKLNESIDMGRKLVDDQPQQHGSYVTVIDNYIKAGDYNNALVYAERGINQFPGNSVFVQKKVAILEHQQRYSEILSFLDDQMKRGGGGNLRNQYNYFLLEAARAAKGNNPASLYGKIFEGSPGNKEAFDYVFNNLVAEQQYEESIAVLERHRRSAGSSKELDMKELMVYKRMENHPRVAALTRAYFAKYPNDADLQESFVTITLQRAKDNMQDGKISDAIVDWRDIIQYGDDESIRIAQRGLYNAYVTEKRYQEAVMALDDMLLDRPGDMDLLVKKADMYYQQGRYEYALTVYEQVLGLASPQERERHVIGYGEFVSPVIKNLRETYRLEEARKYTERWLAIDSRNQEALLNMINLCYQLKDKEAMLRYAQMAEEQHSDDIAFKIKLAEAMNHKAEQLSDSWALLHDQVRLNPFHEPLVNTFSHTTEEYAGVLLKEKDHQLALSVIDTALWYKDDNKALKYMKGLAYEGLKQYDSAYHYQQFYEPSLLEFEEFKTHLNYLSQRSFKNNVGFAHLRARYGDHYAITSISTVEYTRLLDNGSSWTGRANYAGREEGKGIQGQVEWGKPWTDKLSSRIDLALSNKFFAKIAANAAAMYEFRPTWEAEAGVGFRRFFSGENLANLNLGVAKDLDDWRLSAKLGNFFLDSEGEVSYLYSFMGRAQYFMSNPRNYILAFGSVGNTPDVDLLDRQLYNSFNVFNAMIGAGMGRSITKNVSGNVIGSWYNFQTDKSVVNASFRNLYNLYFQLNVSF</sequence>
<evidence type="ECO:0000313" key="6">
    <source>
        <dbReference type="EMBL" id="MBD1422885.1"/>
    </source>
</evidence>